<keyword evidence="6 7" id="KW-0472">Membrane</keyword>
<dbReference type="AlphaFoldDB" id="A0A846QKU9"/>
<dbReference type="Proteomes" id="UP000580856">
    <property type="component" value="Unassembled WGS sequence"/>
</dbReference>
<proteinExistence type="predicted"/>
<keyword evidence="5 7" id="KW-1133">Transmembrane helix</keyword>
<keyword evidence="3" id="KW-1003">Cell membrane</keyword>
<evidence type="ECO:0000256" key="4">
    <source>
        <dbReference type="ARBA" id="ARBA00022692"/>
    </source>
</evidence>
<feature type="transmembrane region" description="Helical" evidence="7">
    <location>
        <begin position="259"/>
        <end position="279"/>
    </location>
</feature>
<dbReference type="EMBL" id="JAATJA010000001">
    <property type="protein sequence ID" value="NJB67797.1"/>
    <property type="molecule type" value="Genomic_DNA"/>
</dbReference>
<evidence type="ECO:0000256" key="5">
    <source>
        <dbReference type="ARBA" id="ARBA00022989"/>
    </source>
</evidence>
<gene>
    <name evidence="8" type="ORF">GGQ74_001437</name>
</gene>
<feature type="transmembrane region" description="Helical" evidence="7">
    <location>
        <begin position="291"/>
        <end position="311"/>
    </location>
</feature>
<comment type="caution">
    <text evidence="8">The sequence shown here is derived from an EMBL/GenBank/DDBJ whole genome shotgun (WGS) entry which is preliminary data.</text>
</comment>
<evidence type="ECO:0000313" key="9">
    <source>
        <dbReference type="Proteomes" id="UP000580856"/>
    </source>
</evidence>
<evidence type="ECO:0000256" key="1">
    <source>
        <dbReference type="ARBA" id="ARBA00004141"/>
    </source>
</evidence>
<dbReference type="Pfam" id="PF03547">
    <property type="entry name" value="Mem_trans"/>
    <property type="match status" value="1"/>
</dbReference>
<name>A0A846QKU9_9BACT</name>
<sequence length="319" mass="34431">MFMIVVSSLVPLFLMVLAGWFARRRNILAAGAASALNDFVYYFSFPALIFVSLATTPIAEIFQGRFIAGFTLAMIASYVIMFVISSMLFKAHHTESCLRSTSASYPNCGYLGFPIMLSLFHGSKQAYVASTLAVLVPTLIIMLVVAEFEYDRSHGSASLKAMAGRVFMSMVRTPVILSAFAGVGFSLTGWTIPEFLASAMRNFGMASIPCALFAVGMLVARMEMELKVRHVLSVNIVKIIIQPILAAAFLILFEVSGKMLLMGILLAGMPTAATACILSQVYRTCETETSATVFISMLLYAPIFAATVFVADGFGLAVG</sequence>
<comment type="subcellular location">
    <subcellularLocation>
        <location evidence="1">Membrane</location>
        <topology evidence="1">Multi-pass membrane protein</topology>
    </subcellularLocation>
</comment>
<feature type="transmembrane region" description="Helical" evidence="7">
    <location>
        <begin position="199"/>
        <end position="220"/>
    </location>
</feature>
<evidence type="ECO:0000256" key="6">
    <source>
        <dbReference type="ARBA" id="ARBA00023136"/>
    </source>
</evidence>
<feature type="transmembrane region" description="Helical" evidence="7">
    <location>
        <begin position="126"/>
        <end position="146"/>
    </location>
</feature>
<organism evidence="8 9">
    <name type="scientific">Desulfobaculum xiamenense</name>
    <dbReference type="NCBI Taxonomy" id="995050"/>
    <lineage>
        <taxon>Bacteria</taxon>
        <taxon>Pseudomonadati</taxon>
        <taxon>Thermodesulfobacteriota</taxon>
        <taxon>Desulfovibrionia</taxon>
        <taxon>Desulfovibrionales</taxon>
        <taxon>Desulfovibrionaceae</taxon>
        <taxon>Desulfobaculum</taxon>
    </lineage>
</organism>
<dbReference type="PANTHER" id="PTHR36838:SF3">
    <property type="entry name" value="TRANSPORTER AUXIN EFFLUX CARRIER EC FAMILY"/>
    <property type="match status" value="1"/>
</dbReference>
<feature type="transmembrane region" description="Helical" evidence="7">
    <location>
        <begin position="232"/>
        <end position="253"/>
    </location>
</feature>
<keyword evidence="4 7" id="KW-0812">Transmembrane</keyword>
<feature type="transmembrane region" description="Helical" evidence="7">
    <location>
        <begin position="166"/>
        <end position="187"/>
    </location>
</feature>
<dbReference type="GO" id="GO:0055085">
    <property type="term" value="P:transmembrane transport"/>
    <property type="evidence" value="ECO:0007669"/>
    <property type="project" value="InterPro"/>
</dbReference>
<dbReference type="InterPro" id="IPR004776">
    <property type="entry name" value="Mem_transp_PIN-like"/>
</dbReference>
<dbReference type="PANTHER" id="PTHR36838">
    <property type="entry name" value="AUXIN EFFLUX CARRIER FAMILY PROTEIN"/>
    <property type="match status" value="1"/>
</dbReference>
<protein>
    <recommendedName>
        <fullName evidence="10">AEC family transporter</fullName>
    </recommendedName>
</protein>
<evidence type="ECO:0000313" key="8">
    <source>
        <dbReference type="EMBL" id="NJB67797.1"/>
    </source>
</evidence>
<feature type="transmembrane region" description="Helical" evidence="7">
    <location>
        <begin position="39"/>
        <end position="59"/>
    </location>
</feature>
<accession>A0A846QKU9</accession>
<evidence type="ECO:0000256" key="7">
    <source>
        <dbReference type="SAM" id="Phobius"/>
    </source>
</evidence>
<feature type="transmembrane region" description="Helical" evidence="7">
    <location>
        <begin position="66"/>
        <end position="89"/>
    </location>
</feature>
<keyword evidence="2" id="KW-0813">Transport</keyword>
<reference evidence="8 9" key="1">
    <citation type="submission" date="2020-03" db="EMBL/GenBank/DDBJ databases">
        <title>Genomic Encyclopedia of Type Strains, Phase IV (KMG-IV): sequencing the most valuable type-strain genomes for metagenomic binning, comparative biology and taxonomic classification.</title>
        <authorList>
            <person name="Goeker M."/>
        </authorList>
    </citation>
    <scope>NUCLEOTIDE SEQUENCE [LARGE SCALE GENOMIC DNA]</scope>
    <source>
        <strain evidence="8 9">DSM 24233</strain>
    </source>
</reference>
<evidence type="ECO:0000256" key="3">
    <source>
        <dbReference type="ARBA" id="ARBA00022475"/>
    </source>
</evidence>
<dbReference type="RefSeq" id="WP_167940818.1">
    <property type="nucleotide sequence ID" value="NZ_JAATJA010000001.1"/>
</dbReference>
<evidence type="ECO:0000256" key="2">
    <source>
        <dbReference type="ARBA" id="ARBA00022448"/>
    </source>
</evidence>
<keyword evidence="9" id="KW-1185">Reference proteome</keyword>
<evidence type="ECO:0008006" key="10">
    <source>
        <dbReference type="Google" id="ProtNLM"/>
    </source>
</evidence>
<dbReference type="GO" id="GO:0016020">
    <property type="term" value="C:membrane"/>
    <property type="evidence" value="ECO:0007669"/>
    <property type="project" value="UniProtKB-SubCell"/>
</dbReference>